<dbReference type="RefSeq" id="WP_265543469.1">
    <property type="nucleotide sequence ID" value="NZ_CP098740.1"/>
</dbReference>
<evidence type="ECO:0000313" key="1">
    <source>
        <dbReference type="EMBL" id="UZK55650.1"/>
    </source>
</evidence>
<gene>
    <name evidence="1" type="ORF">NEH16_17320</name>
</gene>
<keyword evidence="2" id="KW-1185">Reference proteome</keyword>
<name>A0ABY6PTX0_9ACTN</name>
<organism evidence="1 2">
    <name type="scientific">Streptomyces drozdowiczii</name>
    <dbReference type="NCBI Taxonomy" id="202862"/>
    <lineage>
        <taxon>Bacteria</taxon>
        <taxon>Bacillati</taxon>
        <taxon>Actinomycetota</taxon>
        <taxon>Actinomycetes</taxon>
        <taxon>Kitasatosporales</taxon>
        <taxon>Streptomycetaceae</taxon>
        <taxon>Streptomyces</taxon>
    </lineage>
</organism>
<proteinExistence type="predicted"/>
<reference evidence="1" key="1">
    <citation type="journal article" date="2022" name="Front. Microbiol.">
        <title>Mirubactin C rescues the lethal effect of cell wall biosynthesis mutations in Bacillus subtilis.</title>
        <authorList>
            <person name="Kepplinger B."/>
            <person name="Wen X."/>
            <person name="Tyler A.R."/>
            <person name="Kim B.Y."/>
            <person name="Brown J."/>
            <person name="Banks P."/>
            <person name="Dashti Y."/>
            <person name="Mackenzie E.S."/>
            <person name="Wills C."/>
            <person name="Kawai Y."/>
            <person name="Waldron K.J."/>
            <person name="Allenby N.E.E."/>
            <person name="Wu L.J."/>
            <person name="Hall M.J."/>
            <person name="Errington J."/>
        </authorList>
    </citation>
    <scope>NUCLEOTIDE SEQUENCE</scope>
    <source>
        <strain evidence="1">MDA8-470</strain>
    </source>
</reference>
<dbReference type="EMBL" id="CP098740">
    <property type="protein sequence ID" value="UZK55650.1"/>
    <property type="molecule type" value="Genomic_DNA"/>
</dbReference>
<protein>
    <submittedName>
        <fullName evidence="1">ATP/GTP-binding protein</fullName>
    </submittedName>
</protein>
<evidence type="ECO:0000313" key="2">
    <source>
        <dbReference type="Proteomes" id="UP001164963"/>
    </source>
</evidence>
<dbReference type="Proteomes" id="UP001164963">
    <property type="component" value="Chromosome"/>
</dbReference>
<sequence length="205" mass="21748">MMWGNHKPDEGDIYHPTSCPDFPYKGAGTFVPRDTFFPNGTIGKDAGPTPAELAERAVAQMTLKGADIGIAPEPGRTGLVGLPVWMWNKQHPNTTGPQVKSVTAGAVTVTATAKVSKVVWNMGDGSSVTCTEPGEPYQASYGKRESPDCGHVYRHTSRGEAGNKFKVTATSTWTIHWEGGGESGDLTETRESATTVAIGELQVVG</sequence>
<accession>A0ABY6PTX0</accession>